<evidence type="ECO:0000313" key="6">
    <source>
        <dbReference type="Proteomes" id="UP001236258"/>
    </source>
</evidence>
<organism evidence="5 6">
    <name type="scientific">Alkalimonas delamerensis</name>
    <dbReference type="NCBI Taxonomy" id="265981"/>
    <lineage>
        <taxon>Bacteria</taxon>
        <taxon>Pseudomonadati</taxon>
        <taxon>Pseudomonadota</taxon>
        <taxon>Gammaproteobacteria</taxon>
        <taxon>Alkalimonas</taxon>
    </lineage>
</organism>
<dbReference type="PANTHER" id="PTHR30535">
    <property type="entry name" value="VITAMIN B12-BINDING PROTEIN"/>
    <property type="match status" value="1"/>
</dbReference>
<feature type="signal peptide" evidence="3">
    <location>
        <begin position="1"/>
        <end position="20"/>
    </location>
</feature>
<keyword evidence="6" id="KW-1185">Reference proteome</keyword>
<reference evidence="5 6" key="1">
    <citation type="submission" date="2023-08" db="EMBL/GenBank/DDBJ databases">
        <authorList>
            <person name="Joshi A."/>
            <person name="Thite S."/>
        </authorList>
    </citation>
    <scope>NUCLEOTIDE SEQUENCE [LARGE SCALE GENOMIC DNA]</scope>
    <source>
        <strain evidence="5 6">1E1</strain>
    </source>
</reference>
<dbReference type="RefSeq" id="WP_305944741.1">
    <property type="nucleotide sequence ID" value="NZ_JAUZVY010000002.1"/>
</dbReference>
<feature type="coiled-coil region" evidence="2">
    <location>
        <begin position="124"/>
        <end position="151"/>
    </location>
</feature>
<dbReference type="EMBL" id="JAUZVY010000002">
    <property type="protein sequence ID" value="MDP4528617.1"/>
    <property type="molecule type" value="Genomic_DNA"/>
</dbReference>
<evidence type="ECO:0000256" key="3">
    <source>
        <dbReference type="SAM" id="SignalP"/>
    </source>
</evidence>
<feature type="chain" id="PRO_5047493091" evidence="3">
    <location>
        <begin position="21"/>
        <end position="277"/>
    </location>
</feature>
<dbReference type="CDD" id="cd01144">
    <property type="entry name" value="BtuF"/>
    <property type="match status" value="1"/>
</dbReference>
<gene>
    <name evidence="5" type="ORF">Q3O59_06180</name>
</gene>
<dbReference type="Gene3D" id="3.40.50.1980">
    <property type="entry name" value="Nitrogenase molybdenum iron protein domain"/>
    <property type="match status" value="2"/>
</dbReference>
<evidence type="ECO:0000259" key="4">
    <source>
        <dbReference type="PROSITE" id="PS50983"/>
    </source>
</evidence>
<dbReference type="InterPro" id="IPR054828">
    <property type="entry name" value="Vit_B12_bind_prot"/>
</dbReference>
<comment type="caution">
    <text evidence="5">The sequence shown here is derived from an EMBL/GenBank/DDBJ whole genome shotgun (WGS) entry which is preliminary data.</text>
</comment>
<evidence type="ECO:0000256" key="2">
    <source>
        <dbReference type="SAM" id="Coils"/>
    </source>
</evidence>
<dbReference type="NCBIfam" id="NF038402">
    <property type="entry name" value="TroA_like"/>
    <property type="match status" value="1"/>
</dbReference>
<keyword evidence="2" id="KW-0175">Coiled coil</keyword>
<dbReference type="Pfam" id="PF01497">
    <property type="entry name" value="Peripla_BP_2"/>
    <property type="match status" value="1"/>
</dbReference>
<keyword evidence="1 3" id="KW-0732">Signal</keyword>
<evidence type="ECO:0000256" key="1">
    <source>
        <dbReference type="ARBA" id="ARBA00022729"/>
    </source>
</evidence>
<dbReference type="PANTHER" id="PTHR30535:SF34">
    <property type="entry name" value="MOLYBDATE-BINDING PROTEIN MOLA"/>
    <property type="match status" value="1"/>
</dbReference>
<sequence length="277" mass="31052">MPVRCFSLLWLLLLAAPLRAEVPERIVALAPHITELLFDIGAEAQLVAVSDFSDYPKAARQLPSVANYAQIQLEAVLALQPDLVIAWRTGNPQADLQRLEQLGIKVQYSDPLKLDDIASELRWLGELTGRQQQAEARARDFEQRLAALRQQYQQQAPVRVFFAMSQQPLSTVANHAWPQLMLELCGAENPFATNRNDYPQIGPEQLLLADVELIIQPSRGAAPVQASQWRQFSSLTAVRKGHYLAVDADLMYRFTRRSLEGASQLCEGIDAVRQQRG</sequence>
<dbReference type="InterPro" id="IPR050902">
    <property type="entry name" value="ABC_Transporter_SBP"/>
</dbReference>
<evidence type="ECO:0000313" key="5">
    <source>
        <dbReference type="EMBL" id="MDP4528617.1"/>
    </source>
</evidence>
<dbReference type="Proteomes" id="UP001236258">
    <property type="component" value="Unassembled WGS sequence"/>
</dbReference>
<accession>A0ABT9GNS5</accession>
<name>A0ABT9GNS5_9GAMM</name>
<dbReference type="InterPro" id="IPR002491">
    <property type="entry name" value="ABC_transptr_periplasmic_BD"/>
</dbReference>
<dbReference type="PROSITE" id="PS50983">
    <property type="entry name" value="FE_B12_PBP"/>
    <property type="match status" value="1"/>
</dbReference>
<proteinExistence type="predicted"/>
<dbReference type="SUPFAM" id="SSF53807">
    <property type="entry name" value="Helical backbone' metal receptor"/>
    <property type="match status" value="1"/>
</dbReference>
<feature type="domain" description="Fe/B12 periplasmic-binding" evidence="4">
    <location>
        <begin position="25"/>
        <end position="273"/>
    </location>
</feature>
<protein>
    <submittedName>
        <fullName evidence="5">Cobalamin-binding protein</fullName>
    </submittedName>
</protein>